<sequence>MRNNSKSRSQWWSQLSTDIPATLTAKHPDLAPGPATTHLFVASRKRPAADISGLATMPDQTRMDRRKYGMR</sequence>
<evidence type="ECO:0000313" key="3">
    <source>
        <dbReference type="Proteomes" id="UP000245119"/>
    </source>
</evidence>
<reference evidence="2 3" key="1">
    <citation type="submission" date="2018-04" db="EMBL/GenBank/DDBJ databases">
        <title>The genome of golden apple snail Pomacea canaliculata provides insight into stress tolerance and invasive adaptation.</title>
        <authorList>
            <person name="Liu C."/>
            <person name="Liu B."/>
            <person name="Ren Y."/>
            <person name="Zhang Y."/>
            <person name="Wang H."/>
            <person name="Li S."/>
            <person name="Jiang F."/>
            <person name="Yin L."/>
            <person name="Zhang G."/>
            <person name="Qian W."/>
            <person name="Fan W."/>
        </authorList>
    </citation>
    <scope>NUCLEOTIDE SEQUENCE [LARGE SCALE GENOMIC DNA]</scope>
    <source>
        <strain evidence="2">SZHN2017</strain>
        <tissue evidence="2">Muscle</tissue>
    </source>
</reference>
<dbReference type="AlphaFoldDB" id="A0A2T7PKT3"/>
<keyword evidence="3" id="KW-1185">Reference proteome</keyword>
<gene>
    <name evidence="2" type="ORF">C0Q70_05307</name>
</gene>
<dbReference type="EMBL" id="PZQS01000003">
    <property type="protein sequence ID" value="PVD34045.1"/>
    <property type="molecule type" value="Genomic_DNA"/>
</dbReference>
<comment type="caution">
    <text evidence="2">The sequence shown here is derived from an EMBL/GenBank/DDBJ whole genome shotgun (WGS) entry which is preliminary data.</text>
</comment>
<evidence type="ECO:0000313" key="2">
    <source>
        <dbReference type="EMBL" id="PVD34045.1"/>
    </source>
</evidence>
<feature type="region of interest" description="Disordered" evidence="1">
    <location>
        <begin position="51"/>
        <end position="71"/>
    </location>
</feature>
<protein>
    <submittedName>
        <fullName evidence="2">Uncharacterized protein</fullName>
    </submittedName>
</protein>
<name>A0A2T7PKT3_POMCA</name>
<evidence type="ECO:0000256" key="1">
    <source>
        <dbReference type="SAM" id="MobiDB-lite"/>
    </source>
</evidence>
<proteinExistence type="predicted"/>
<accession>A0A2T7PKT3</accession>
<feature type="compositionally biased region" description="Basic and acidic residues" evidence="1">
    <location>
        <begin position="61"/>
        <end position="71"/>
    </location>
</feature>
<dbReference type="Proteomes" id="UP000245119">
    <property type="component" value="Linkage Group LG3"/>
</dbReference>
<organism evidence="2 3">
    <name type="scientific">Pomacea canaliculata</name>
    <name type="common">Golden apple snail</name>
    <dbReference type="NCBI Taxonomy" id="400727"/>
    <lineage>
        <taxon>Eukaryota</taxon>
        <taxon>Metazoa</taxon>
        <taxon>Spiralia</taxon>
        <taxon>Lophotrochozoa</taxon>
        <taxon>Mollusca</taxon>
        <taxon>Gastropoda</taxon>
        <taxon>Caenogastropoda</taxon>
        <taxon>Architaenioglossa</taxon>
        <taxon>Ampullarioidea</taxon>
        <taxon>Ampullariidae</taxon>
        <taxon>Pomacea</taxon>
    </lineage>
</organism>